<keyword evidence="1" id="KW-1133">Transmembrane helix</keyword>
<dbReference type="InterPro" id="IPR031563">
    <property type="entry name" value="MOT1/MOT2"/>
</dbReference>
<evidence type="ECO:0000313" key="3">
    <source>
        <dbReference type="Proteomes" id="UP000326924"/>
    </source>
</evidence>
<comment type="caution">
    <text evidence="2">The sequence shown here is derived from an EMBL/GenBank/DDBJ whole genome shotgun (WGS) entry which is preliminary data.</text>
</comment>
<feature type="transmembrane region" description="Helical" evidence="1">
    <location>
        <begin position="98"/>
        <end position="118"/>
    </location>
</feature>
<feature type="transmembrane region" description="Helical" evidence="1">
    <location>
        <begin position="267"/>
        <end position="289"/>
    </location>
</feature>
<keyword evidence="1" id="KW-0812">Transmembrane</keyword>
<dbReference type="PANTHER" id="PTHR31970">
    <property type="match status" value="1"/>
</dbReference>
<dbReference type="OrthoDB" id="5402974at2759"/>
<accession>A0A5J5EEK3</accession>
<dbReference type="InParanoid" id="A0A5J5EEK3"/>
<feature type="transmembrane region" description="Helical" evidence="1">
    <location>
        <begin position="182"/>
        <end position="201"/>
    </location>
</feature>
<organism evidence="2 3">
    <name type="scientific">Sphaerosporella brunnea</name>
    <dbReference type="NCBI Taxonomy" id="1250544"/>
    <lineage>
        <taxon>Eukaryota</taxon>
        <taxon>Fungi</taxon>
        <taxon>Dikarya</taxon>
        <taxon>Ascomycota</taxon>
        <taxon>Pezizomycotina</taxon>
        <taxon>Pezizomycetes</taxon>
        <taxon>Pezizales</taxon>
        <taxon>Pyronemataceae</taxon>
        <taxon>Sphaerosporella</taxon>
    </lineage>
</organism>
<feature type="transmembrane region" description="Helical" evidence="1">
    <location>
        <begin position="384"/>
        <end position="414"/>
    </location>
</feature>
<reference evidence="2 3" key="1">
    <citation type="submission" date="2019-09" db="EMBL/GenBank/DDBJ databases">
        <title>Draft genome of the ectomycorrhizal ascomycete Sphaerosporella brunnea.</title>
        <authorList>
            <consortium name="DOE Joint Genome Institute"/>
            <person name="Benucci G.M."/>
            <person name="Marozzi G."/>
            <person name="Antonielli L."/>
            <person name="Sanchez S."/>
            <person name="Marco P."/>
            <person name="Wang X."/>
            <person name="Falini L.B."/>
            <person name="Barry K."/>
            <person name="Haridas S."/>
            <person name="Lipzen A."/>
            <person name="Labutti K."/>
            <person name="Grigoriev I.V."/>
            <person name="Murat C."/>
            <person name="Martin F."/>
            <person name="Albertini E."/>
            <person name="Donnini D."/>
            <person name="Bonito G."/>
        </authorList>
    </citation>
    <scope>NUCLEOTIDE SEQUENCE [LARGE SCALE GENOMIC DNA]</scope>
    <source>
        <strain evidence="2 3">Sb_GMNB300</strain>
    </source>
</reference>
<proteinExistence type="predicted"/>
<feature type="transmembrane region" description="Helical" evidence="1">
    <location>
        <begin position="57"/>
        <end position="77"/>
    </location>
</feature>
<feature type="transmembrane region" description="Helical" evidence="1">
    <location>
        <begin position="158"/>
        <end position="175"/>
    </location>
</feature>
<feature type="transmembrane region" description="Helical" evidence="1">
    <location>
        <begin position="337"/>
        <end position="356"/>
    </location>
</feature>
<evidence type="ECO:0000313" key="2">
    <source>
        <dbReference type="EMBL" id="KAA8894052.1"/>
    </source>
</evidence>
<protein>
    <recommendedName>
        <fullName evidence="4">Sulfate transporter</fullName>
    </recommendedName>
</protein>
<dbReference type="PANTHER" id="PTHR31970:SF9">
    <property type="entry name" value="MOLYBDATE TRANSPORTER 2"/>
    <property type="match status" value="1"/>
</dbReference>
<dbReference type="Proteomes" id="UP000326924">
    <property type="component" value="Unassembled WGS sequence"/>
</dbReference>
<keyword evidence="1" id="KW-0472">Membrane</keyword>
<dbReference type="AlphaFoldDB" id="A0A5J5EEK3"/>
<keyword evidence="3" id="KW-1185">Reference proteome</keyword>
<evidence type="ECO:0000256" key="1">
    <source>
        <dbReference type="SAM" id="Phobius"/>
    </source>
</evidence>
<evidence type="ECO:0008006" key="4">
    <source>
        <dbReference type="Google" id="ProtNLM"/>
    </source>
</evidence>
<dbReference type="EMBL" id="VXIS01000371">
    <property type="protein sequence ID" value="KAA8894052.1"/>
    <property type="molecule type" value="Genomic_DNA"/>
</dbReference>
<feature type="transmembrane region" description="Helical" evidence="1">
    <location>
        <begin position="310"/>
        <end position="331"/>
    </location>
</feature>
<gene>
    <name evidence="2" type="ORF">FN846DRAFT_1002024</name>
</gene>
<dbReference type="GO" id="GO:0015098">
    <property type="term" value="F:molybdate ion transmembrane transporter activity"/>
    <property type="evidence" value="ECO:0007669"/>
    <property type="project" value="InterPro"/>
</dbReference>
<sequence>MRNRGLHYVRQSFRNNWHCLRRNPLGELAGSLGDLGTLLPIMVAMTASGTISLPSTLVFSGIWNVLSGTLFGVPIVVQPMKALAAVSLSRSLTMAETMAAGIGVGVMILLLSVTGLLARVSGLIPVPIIKGIQIGAGLSLALNAGSTLKELDLSAEKWYDNLFWAIGAFIILYGTCRWPRKCPFAILVFVVGVLFSGVQLARSGKALPHIGLQMPFVRTIPTPADFATGFGTAGLGQVPLTVLNSIIAVTYLSRDLLPDQPAPSPTALGLSVAVMNLVGCWFGAMPVCHGSGGLAAQFRFGARSGSSVQILGLFKMAIGLLFGSSIAGLLARFPKSLLGIMVFAAGMELVSVGENLNSTAADIFQLELNEPEGRLNKQIRKDRWMIMMVTTGMFIAFRNCFVGFMAGCLCWALLEVQNRMDGWRENGRGSSGETTPLLR</sequence>
<name>A0A5J5EEK3_9PEZI</name>
<dbReference type="Pfam" id="PF16983">
    <property type="entry name" value="MFS_MOT1"/>
    <property type="match status" value="2"/>
</dbReference>